<sequence length="394" mass="43179">MSINDVAKLFGSAWIVMMADVDAASILTGVADGQTYGYRLIILLLVLTLPLYIVQEAAGRVGAVNNGKGLGTLLREKFSQKFALTAAIPMFLVDLFTYVVEYVGIAVGSLMIGVPVYISLPLFFVIHLSIVLTRTYEKMEKTLLGISFFLVIAFIVQAFLRGVSPNQQLLYFSASKSFLFFLAANIGAVVMPFMIFYQASATAYKYNNSALSKDVKVKWSSMETFIGALVSELLMVAIEISTTGLSSSIDPLNYREMSYALSAISGIYSPYVFGIGLICGGLLALIVESLGSAWGTLEALNKHNHRNTTLLYVFESVPAIIIASIFSQNYDQIVNTVLSLMSVTPIIVFIPAFFVGLLVGDEKIMGKYSYSRRRMVIYWITVVILLISGIMSLL</sequence>
<feature type="transmembrane region" description="Helical" evidence="6">
    <location>
        <begin position="12"/>
        <end position="30"/>
    </location>
</feature>
<keyword evidence="4 6" id="KW-1133">Transmembrane helix</keyword>
<dbReference type="PANTHER" id="PTHR11706:SF33">
    <property type="entry name" value="NATURAL RESISTANCE-ASSOCIATED MACROPHAGE PROTEIN 2"/>
    <property type="match status" value="1"/>
</dbReference>
<evidence type="ECO:0000256" key="3">
    <source>
        <dbReference type="ARBA" id="ARBA00022692"/>
    </source>
</evidence>
<reference evidence="9 10" key="1">
    <citation type="submission" date="2015-12" db="EMBL/GenBank/DDBJ databases">
        <title>A stable core within a dynamic pangenome in Sulfolobus acidocaldarius.</title>
        <authorList>
            <person name="Anderson R."/>
            <person name="Kouris A."/>
            <person name="Seward C."/>
            <person name="Campbell K."/>
            <person name="Whitaker R."/>
        </authorList>
    </citation>
    <scope>NUCLEOTIDE SEQUENCE [LARGE SCALE GENOMIC DNA]</scope>
    <source>
        <strain evidence="7 10">GG12-C01-09</strain>
        <strain evidence="8 9">NG05B_CO5_07</strain>
    </source>
</reference>
<feature type="transmembrane region" description="Helical" evidence="6">
    <location>
        <begin position="225"/>
        <end position="247"/>
    </location>
</feature>
<dbReference type="RefSeq" id="WP_011278890.1">
    <property type="nucleotide sequence ID" value="NZ_BHWZ01000006.1"/>
</dbReference>
<dbReference type="OrthoDB" id="211791at2157"/>
<evidence type="ECO:0000256" key="1">
    <source>
        <dbReference type="ARBA" id="ARBA00004141"/>
    </source>
</evidence>
<protein>
    <submittedName>
        <fullName evidence="8">Mn2+ and Fe2+ transporter</fullName>
    </submittedName>
</protein>
<evidence type="ECO:0000256" key="2">
    <source>
        <dbReference type="ARBA" id="ARBA00022448"/>
    </source>
</evidence>
<dbReference type="GO" id="GO:0005384">
    <property type="term" value="F:manganese ion transmembrane transporter activity"/>
    <property type="evidence" value="ECO:0007669"/>
    <property type="project" value="TreeGrafter"/>
</dbReference>
<comment type="subcellular location">
    <subcellularLocation>
        <location evidence="1">Membrane</location>
        <topology evidence="1">Multi-pass membrane protein</topology>
    </subcellularLocation>
</comment>
<evidence type="ECO:0000256" key="4">
    <source>
        <dbReference type="ARBA" id="ARBA00022989"/>
    </source>
</evidence>
<feature type="transmembrane region" description="Helical" evidence="6">
    <location>
        <begin position="142"/>
        <end position="160"/>
    </location>
</feature>
<dbReference type="EMBL" id="CP013695">
    <property type="protein sequence ID" value="ALU32557.1"/>
    <property type="molecule type" value="Genomic_DNA"/>
</dbReference>
<evidence type="ECO:0000256" key="5">
    <source>
        <dbReference type="ARBA" id="ARBA00023136"/>
    </source>
</evidence>
<feature type="transmembrane region" description="Helical" evidence="6">
    <location>
        <begin position="106"/>
        <end position="130"/>
    </location>
</feature>
<name>A0A0U2NGZ4_9CREN</name>
<dbReference type="STRING" id="1435377.SUSAZ_09520"/>
<feature type="transmembrane region" description="Helical" evidence="6">
    <location>
        <begin position="82"/>
        <end position="100"/>
    </location>
</feature>
<gene>
    <name evidence="7" type="ORF">ATY89_07620</name>
    <name evidence="8" type="ORF">ATZ20_10640</name>
</gene>
<evidence type="ECO:0000313" key="8">
    <source>
        <dbReference type="EMBL" id="ALU32557.1"/>
    </source>
</evidence>
<dbReference type="GO" id="GO:0034755">
    <property type="term" value="P:iron ion transmembrane transport"/>
    <property type="evidence" value="ECO:0007669"/>
    <property type="project" value="TreeGrafter"/>
</dbReference>
<dbReference type="GeneID" id="14552609"/>
<evidence type="ECO:0000313" key="9">
    <source>
        <dbReference type="Proteomes" id="UP000060043"/>
    </source>
</evidence>
<dbReference type="InterPro" id="IPR001046">
    <property type="entry name" value="NRAMP_fam"/>
</dbReference>
<feature type="transmembrane region" description="Helical" evidence="6">
    <location>
        <begin position="267"/>
        <end position="287"/>
    </location>
</feature>
<dbReference type="EMBL" id="CP013694">
    <property type="protein sequence ID" value="ALU29818.1"/>
    <property type="molecule type" value="Genomic_DNA"/>
</dbReference>
<dbReference type="GO" id="GO:0015086">
    <property type="term" value="F:cadmium ion transmembrane transporter activity"/>
    <property type="evidence" value="ECO:0007669"/>
    <property type="project" value="TreeGrafter"/>
</dbReference>
<evidence type="ECO:0000313" key="7">
    <source>
        <dbReference type="EMBL" id="ALU29818.1"/>
    </source>
</evidence>
<dbReference type="Proteomes" id="UP000060043">
    <property type="component" value="Chromosome"/>
</dbReference>
<dbReference type="Pfam" id="PF01566">
    <property type="entry name" value="Nramp"/>
    <property type="match status" value="1"/>
</dbReference>
<keyword evidence="3 6" id="KW-0812">Transmembrane</keyword>
<dbReference type="PANTHER" id="PTHR11706">
    <property type="entry name" value="SOLUTE CARRIER PROTEIN FAMILY 11 MEMBER"/>
    <property type="match status" value="1"/>
</dbReference>
<evidence type="ECO:0000256" key="6">
    <source>
        <dbReference type="SAM" id="Phobius"/>
    </source>
</evidence>
<feature type="transmembrane region" description="Helical" evidence="6">
    <location>
        <begin position="180"/>
        <end position="204"/>
    </location>
</feature>
<feature type="transmembrane region" description="Helical" evidence="6">
    <location>
        <begin position="308"/>
        <end position="327"/>
    </location>
</feature>
<keyword evidence="2" id="KW-0813">Transport</keyword>
<accession>A0A0U2NGZ4</accession>
<dbReference type="AlphaFoldDB" id="A0A0U2NGZ4"/>
<dbReference type="OMA" id="PWMQFYQ"/>
<dbReference type="GO" id="GO:0005886">
    <property type="term" value="C:plasma membrane"/>
    <property type="evidence" value="ECO:0007669"/>
    <property type="project" value="TreeGrafter"/>
</dbReference>
<feature type="transmembrane region" description="Helical" evidence="6">
    <location>
        <begin position="333"/>
        <end position="355"/>
    </location>
</feature>
<keyword evidence="5 6" id="KW-0472">Membrane</keyword>
<evidence type="ECO:0000313" key="10">
    <source>
        <dbReference type="Proteomes" id="UP000065473"/>
    </source>
</evidence>
<feature type="transmembrane region" description="Helical" evidence="6">
    <location>
        <begin position="376"/>
        <end position="393"/>
    </location>
</feature>
<organism evidence="8 9">
    <name type="scientific">Sulfolobus acidocaldarius</name>
    <dbReference type="NCBI Taxonomy" id="2285"/>
    <lineage>
        <taxon>Archaea</taxon>
        <taxon>Thermoproteota</taxon>
        <taxon>Thermoprotei</taxon>
        <taxon>Sulfolobales</taxon>
        <taxon>Sulfolobaceae</taxon>
        <taxon>Sulfolobus</taxon>
    </lineage>
</organism>
<proteinExistence type="predicted"/>
<feature type="transmembrane region" description="Helical" evidence="6">
    <location>
        <begin position="36"/>
        <end position="54"/>
    </location>
</feature>
<dbReference type="Proteomes" id="UP000065473">
    <property type="component" value="Chromosome"/>
</dbReference>